<protein>
    <submittedName>
        <fullName evidence="1">Putative resolvase</fullName>
    </submittedName>
    <submittedName>
        <fullName evidence="2">Transposon gamma-delta resolvase</fullName>
    </submittedName>
</protein>
<evidence type="ECO:0000313" key="1">
    <source>
        <dbReference type="EMBL" id="CBA76243.1"/>
    </source>
</evidence>
<accession>D2U425</accession>
<name>D2U425_9GAMM</name>
<dbReference type="EMBL" id="FN545264">
    <property type="protein sequence ID" value="CBA76243.1"/>
    <property type="molecule type" value="Genomic_DNA"/>
</dbReference>
<evidence type="ECO:0000313" key="2">
    <source>
        <dbReference type="EMBL" id="QBY45051.1"/>
    </source>
</evidence>
<dbReference type="EMBL" id="CP038613">
    <property type="protein sequence ID" value="QBY45051.1"/>
    <property type="molecule type" value="Genomic_DNA"/>
</dbReference>
<dbReference type="GeneID" id="96894676"/>
<organism evidence="1">
    <name type="scientific">Arsenophonus nasoniae</name>
    <name type="common">son-killer infecting Nasonia vitripennis</name>
    <dbReference type="NCBI Taxonomy" id="638"/>
    <lineage>
        <taxon>Bacteria</taxon>
        <taxon>Pseudomonadati</taxon>
        <taxon>Pseudomonadota</taxon>
        <taxon>Gammaproteobacteria</taxon>
        <taxon>Enterobacterales</taxon>
        <taxon>Morganellaceae</taxon>
        <taxon>Arsenophonus</taxon>
    </lineage>
</organism>
<dbReference type="RefSeq" id="WP_026822872.1">
    <property type="nucleotide sequence ID" value="NZ_CP038613.1"/>
</dbReference>
<gene>
    <name evidence="2" type="primary">tnpR_1</name>
    <name evidence="1" type="ORF">ARN_34310</name>
    <name evidence="2" type="ORF">ArsFIN_36430</name>
</gene>
<evidence type="ECO:0000313" key="3">
    <source>
        <dbReference type="Proteomes" id="UP000295134"/>
    </source>
</evidence>
<reference evidence="2 3" key="2">
    <citation type="submission" date="2019-03" db="EMBL/GenBank/DDBJ databases">
        <title>Long-read sequencing reveals hyperdense prophage content in a complex bacterial symbiont genome.</title>
        <authorList>
            <person name="Frost C.L."/>
            <person name="Siozios S."/>
            <person name="Nadal-Jimenez P."/>
            <person name="Brockhurst M.A."/>
            <person name="King K.C."/>
            <person name="Darby A.C."/>
            <person name="Hurst G.D.D."/>
        </authorList>
    </citation>
    <scope>NUCLEOTIDE SEQUENCE [LARGE SCALE GENOMIC DNA]</scope>
    <source>
        <strain evidence="2 3">FIN</strain>
    </source>
</reference>
<dbReference type="Proteomes" id="UP000295134">
    <property type="component" value="Chromosome"/>
</dbReference>
<reference evidence="1" key="1">
    <citation type="journal article" date="2010" name="Insect Mol. Biol.">
        <title>The draft genome sequence of Arsenophonus nasoniae, son-killer bacterium of Nasonia vitripennis, reveals genes associated with virulence and symbiosis.</title>
        <authorList>
            <person name="Wilkes T."/>
            <person name="Darby A.C."/>
            <person name="Choi J."/>
            <person name="Colborne J.K."/>
            <person name="Werren J.H."/>
            <person name="Hurst G.D.D."/>
        </authorList>
    </citation>
    <scope>NUCLEOTIDE SEQUENCE</scope>
</reference>
<dbReference type="AlphaFoldDB" id="D2U425"/>
<dbReference type="KEGG" id="ans:ArsFIN_36430"/>
<proteinExistence type="predicted"/>
<sequence length="93" mass="10800">MFIKSFYKNKRDSLTLNRSSKQSIRLFGYAKVSTRQQFLDIQIKSFKEAAVRTNKFLLIRPQVITADRNTIATAFPSPAYKAELHNNGLYDMH</sequence>